<dbReference type="Proteomes" id="UP000196158">
    <property type="component" value="Unassembled WGS sequence"/>
</dbReference>
<comment type="similarity">
    <text evidence="1">Belongs to the GST superfamily.</text>
</comment>
<protein>
    <recommendedName>
        <fullName evidence="2">GST C-terminal domain-containing protein</fullName>
    </recommendedName>
</protein>
<dbReference type="Pfam" id="PF00043">
    <property type="entry name" value="GST_C"/>
    <property type="match status" value="1"/>
</dbReference>
<dbReference type="EMBL" id="FXLY01000003">
    <property type="protein sequence ID" value="SMN19468.1"/>
    <property type="molecule type" value="Genomic_DNA"/>
</dbReference>
<dbReference type="Gene3D" id="3.40.30.10">
    <property type="entry name" value="Glutaredoxin"/>
    <property type="match status" value="1"/>
</dbReference>
<dbReference type="GO" id="GO:0005634">
    <property type="term" value="C:nucleus"/>
    <property type="evidence" value="ECO:0007669"/>
    <property type="project" value="TreeGrafter"/>
</dbReference>
<dbReference type="STRING" id="1789683.A0A1X7R1C6"/>
<sequence>MNSNTTVLYTHDEFIRPVVAECLVKYFNLNIKIVEATKDTEGFLSNFPVRRVPGLLFEDDSIIFEQMAVTNYIIHKGGNKAEIAELLGSSDDYLTQSEIIMICSFCTSDFFSTLVLFCLNDIKGTPISNETASNAAKKLEAMYPIFERKLALHKYLTSDNITLADLIAAASFSKGFTSMFGPEWRAEHPLIVNWFFEVINSKYMEYRFKNFKLTTKAHKISHRMLPWD</sequence>
<dbReference type="PANTHER" id="PTHR43986:SF1">
    <property type="entry name" value="ELONGATION FACTOR 1-GAMMA"/>
    <property type="match status" value="1"/>
</dbReference>
<dbReference type="InterPro" id="IPR036282">
    <property type="entry name" value="Glutathione-S-Trfase_C_sf"/>
</dbReference>
<dbReference type="InterPro" id="IPR010987">
    <property type="entry name" value="Glutathione-S-Trfase_C-like"/>
</dbReference>
<dbReference type="Gene3D" id="1.20.1050.10">
    <property type="match status" value="1"/>
</dbReference>
<dbReference type="GO" id="GO:0005737">
    <property type="term" value="C:cytoplasm"/>
    <property type="evidence" value="ECO:0007669"/>
    <property type="project" value="TreeGrafter"/>
</dbReference>
<organism evidence="3 4">
    <name type="scientific">Maudiozyma saulgeensis</name>
    <dbReference type="NCBI Taxonomy" id="1789683"/>
    <lineage>
        <taxon>Eukaryota</taxon>
        <taxon>Fungi</taxon>
        <taxon>Dikarya</taxon>
        <taxon>Ascomycota</taxon>
        <taxon>Saccharomycotina</taxon>
        <taxon>Saccharomycetes</taxon>
        <taxon>Saccharomycetales</taxon>
        <taxon>Saccharomycetaceae</taxon>
        <taxon>Maudiozyma</taxon>
    </lineage>
</organism>
<dbReference type="PROSITE" id="PS50405">
    <property type="entry name" value="GST_CTER"/>
    <property type="match status" value="1"/>
</dbReference>
<dbReference type="OrthoDB" id="249703at2759"/>
<dbReference type="Pfam" id="PF02798">
    <property type="entry name" value="GST_N"/>
    <property type="match status" value="1"/>
</dbReference>
<dbReference type="InterPro" id="IPR050802">
    <property type="entry name" value="EF-GSTs"/>
</dbReference>
<evidence type="ECO:0000313" key="4">
    <source>
        <dbReference type="Proteomes" id="UP000196158"/>
    </source>
</evidence>
<evidence type="ECO:0000256" key="1">
    <source>
        <dbReference type="RuleBase" id="RU003494"/>
    </source>
</evidence>
<dbReference type="SUPFAM" id="SSF47616">
    <property type="entry name" value="GST C-terminal domain-like"/>
    <property type="match status" value="1"/>
</dbReference>
<dbReference type="AlphaFoldDB" id="A0A1X7R1C6"/>
<dbReference type="SUPFAM" id="SSF52833">
    <property type="entry name" value="Thioredoxin-like"/>
    <property type="match status" value="1"/>
</dbReference>
<reference evidence="3 4" key="1">
    <citation type="submission" date="2017-04" db="EMBL/GenBank/DDBJ databases">
        <authorList>
            <person name="Afonso C.L."/>
            <person name="Miller P.J."/>
            <person name="Scott M.A."/>
            <person name="Spackman E."/>
            <person name="Goraichik I."/>
            <person name="Dimitrov K.M."/>
            <person name="Suarez D.L."/>
            <person name="Swayne D.E."/>
        </authorList>
    </citation>
    <scope>NUCLEOTIDE SEQUENCE [LARGE SCALE GENOMIC DNA]</scope>
</reference>
<proteinExistence type="inferred from homology"/>
<feature type="domain" description="GST C-terminal" evidence="2">
    <location>
        <begin position="92"/>
        <end position="227"/>
    </location>
</feature>
<dbReference type="InterPro" id="IPR004046">
    <property type="entry name" value="GST_C"/>
</dbReference>
<accession>A0A1X7R1C6</accession>
<dbReference type="GO" id="GO:0006414">
    <property type="term" value="P:translational elongation"/>
    <property type="evidence" value="ECO:0007669"/>
    <property type="project" value="TreeGrafter"/>
</dbReference>
<gene>
    <name evidence="3" type="ORF">KASA_0P06908G</name>
</gene>
<dbReference type="InterPro" id="IPR004045">
    <property type="entry name" value="Glutathione_S-Trfase_N"/>
</dbReference>
<evidence type="ECO:0000313" key="3">
    <source>
        <dbReference type="EMBL" id="SMN19468.1"/>
    </source>
</evidence>
<name>A0A1X7R1C6_9SACH</name>
<dbReference type="PANTHER" id="PTHR43986">
    <property type="entry name" value="ELONGATION FACTOR 1-GAMMA"/>
    <property type="match status" value="1"/>
</dbReference>
<keyword evidence="4" id="KW-1185">Reference proteome</keyword>
<dbReference type="InterPro" id="IPR036249">
    <property type="entry name" value="Thioredoxin-like_sf"/>
</dbReference>
<evidence type="ECO:0000259" key="2">
    <source>
        <dbReference type="PROSITE" id="PS50405"/>
    </source>
</evidence>